<dbReference type="RefSeq" id="WP_120005797.1">
    <property type="nucleotide sequence ID" value="NZ_JALBUU010000004.1"/>
</dbReference>
<protein>
    <recommendedName>
        <fullName evidence="4">Cell division protein FtsL</fullName>
    </recommendedName>
</protein>
<evidence type="ECO:0000256" key="1">
    <source>
        <dbReference type="SAM" id="MobiDB-lite"/>
    </source>
</evidence>
<comment type="caution">
    <text evidence="2">The sequence shown here is derived from an EMBL/GenBank/DDBJ whole genome shotgun (WGS) entry which is preliminary data.</text>
</comment>
<dbReference type="Proteomes" id="UP001201985">
    <property type="component" value="Unassembled WGS sequence"/>
</dbReference>
<sequence length="276" mass="29273">MFRPLTVVAITAFSLVGWHVYRAEDAAEKLDREFRSISRQIETAKERTQVLRAEWAMLNEPDRLRQVARSHLPLENMTPTQFLRMADLEKRLPAPVAFAGPVDLFGPAPEVAIAAAAPAMAPQVTSVATTLPVAQAAPPTPASRSAPVSQPVAVATAEAAPRPAPRPATMAASRPEARSEPRPEARPEPRRVVAEPAAPAAVLPVARPLRPAGPMMADAPMRNEGRLLRTAAAQLPMGRAMAAPPQASALGYGGSTLAPPVPLGRPVPVVSGNWNR</sequence>
<reference evidence="2 3" key="1">
    <citation type="submission" date="2022-03" db="EMBL/GenBank/DDBJ databases">
        <title>Complete genome analysis of Roseomonas KG 17.1 : a prolific producer of plant growth promoters.</title>
        <authorList>
            <person name="Saadouli I."/>
            <person name="Najjari A."/>
            <person name="Mosbah A."/>
            <person name="Ouzari H.I."/>
        </authorList>
    </citation>
    <scope>NUCLEOTIDE SEQUENCE [LARGE SCALE GENOMIC DNA]</scope>
    <source>
        <strain evidence="2 3">KG17-1</strain>
    </source>
</reference>
<feature type="region of interest" description="Disordered" evidence="1">
    <location>
        <begin position="136"/>
        <end position="195"/>
    </location>
</feature>
<gene>
    <name evidence="2" type="ORF">MON41_10740</name>
</gene>
<evidence type="ECO:0000313" key="3">
    <source>
        <dbReference type="Proteomes" id="UP001201985"/>
    </source>
</evidence>
<accession>A0ABS9W4L5</accession>
<proteinExistence type="predicted"/>
<evidence type="ECO:0008006" key="4">
    <source>
        <dbReference type="Google" id="ProtNLM"/>
    </source>
</evidence>
<evidence type="ECO:0000313" key="2">
    <source>
        <dbReference type="EMBL" id="MCI0754231.1"/>
    </source>
</evidence>
<dbReference type="EMBL" id="JALBUU010000004">
    <property type="protein sequence ID" value="MCI0754231.1"/>
    <property type="molecule type" value="Genomic_DNA"/>
</dbReference>
<feature type="compositionally biased region" description="Basic and acidic residues" evidence="1">
    <location>
        <begin position="175"/>
        <end position="193"/>
    </location>
</feature>
<organism evidence="2 3">
    <name type="scientific">Teichococcus vastitatis</name>
    <dbReference type="NCBI Taxonomy" id="2307076"/>
    <lineage>
        <taxon>Bacteria</taxon>
        <taxon>Pseudomonadati</taxon>
        <taxon>Pseudomonadota</taxon>
        <taxon>Alphaproteobacteria</taxon>
        <taxon>Acetobacterales</taxon>
        <taxon>Roseomonadaceae</taxon>
        <taxon>Roseomonas</taxon>
    </lineage>
</organism>
<keyword evidence="3" id="KW-1185">Reference proteome</keyword>
<feature type="compositionally biased region" description="Low complexity" evidence="1">
    <location>
        <begin position="136"/>
        <end position="174"/>
    </location>
</feature>
<name>A0ABS9W4L5_9PROT</name>